<gene>
    <name evidence="2" type="ORF">VV01_05670</name>
</gene>
<dbReference type="OrthoDB" id="4871999at2"/>
<proteinExistence type="predicted"/>
<comment type="caution">
    <text evidence="2">The sequence shown here is derived from an EMBL/GenBank/DDBJ whole genome shotgun (WGS) entry which is preliminary data.</text>
</comment>
<dbReference type="STRING" id="1631356.VV01_05670"/>
<feature type="compositionally biased region" description="Gly residues" evidence="1">
    <location>
        <begin position="63"/>
        <end position="80"/>
    </location>
</feature>
<dbReference type="AlphaFoldDB" id="A0A0L6CGV1"/>
<evidence type="ECO:0000313" key="3">
    <source>
        <dbReference type="Proteomes" id="UP000037397"/>
    </source>
</evidence>
<protein>
    <recommendedName>
        <fullName evidence="4">Lipoprotein</fullName>
    </recommendedName>
</protein>
<reference evidence="3" key="1">
    <citation type="submission" date="2015-03" db="EMBL/GenBank/DDBJ databases">
        <title>Luteipulveratus halotolerans sp. nov., a novel actinobacterium (Dermacoccaceae) from Sarawak, Malaysia.</title>
        <authorList>
            <person name="Juboi H."/>
            <person name="Basik A."/>
            <person name="Shamsul S.S."/>
            <person name="Arnold P."/>
            <person name="Schmitt E.K."/>
            <person name="Sanglier J.-J."/>
            <person name="Yeo T."/>
        </authorList>
    </citation>
    <scope>NUCLEOTIDE SEQUENCE [LARGE SCALE GENOMIC DNA]</scope>
    <source>
        <strain evidence="3">C296001</strain>
    </source>
</reference>
<organism evidence="2 3">
    <name type="scientific">Luteipulveratus halotolerans</name>
    <dbReference type="NCBI Taxonomy" id="1631356"/>
    <lineage>
        <taxon>Bacteria</taxon>
        <taxon>Bacillati</taxon>
        <taxon>Actinomycetota</taxon>
        <taxon>Actinomycetes</taxon>
        <taxon>Micrococcales</taxon>
        <taxon>Dermacoccaceae</taxon>
        <taxon>Luteipulveratus</taxon>
    </lineage>
</organism>
<evidence type="ECO:0000313" key="2">
    <source>
        <dbReference type="EMBL" id="KNX36748.1"/>
    </source>
</evidence>
<keyword evidence="3" id="KW-1185">Reference proteome</keyword>
<evidence type="ECO:0000256" key="1">
    <source>
        <dbReference type="SAM" id="MobiDB-lite"/>
    </source>
</evidence>
<evidence type="ECO:0008006" key="4">
    <source>
        <dbReference type="Google" id="ProtNLM"/>
    </source>
</evidence>
<accession>A0A0L6CGV1</accession>
<sequence>MRRPLTVLLVGLTATTLLTGCGNDRDDCMKRYKEQQRSITGITPTDAQAREACDRDSSRSYYGSGGSRYRGGGSGSGSGK</sequence>
<feature type="region of interest" description="Disordered" evidence="1">
    <location>
        <begin position="35"/>
        <end position="80"/>
    </location>
</feature>
<dbReference type="EMBL" id="LAIR01000002">
    <property type="protein sequence ID" value="KNX36748.1"/>
    <property type="molecule type" value="Genomic_DNA"/>
</dbReference>
<feature type="compositionally biased region" description="Polar residues" evidence="1">
    <location>
        <begin position="37"/>
        <end position="46"/>
    </location>
</feature>
<dbReference type="RefSeq" id="WP_050669033.1">
    <property type="nucleotide sequence ID" value="NZ_LAIR01000002.1"/>
</dbReference>
<dbReference type="Proteomes" id="UP000037397">
    <property type="component" value="Unassembled WGS sequence"/>
</dbReference>
<name>A0A0L6CGV1_9MICO</name>
<dbReference type="PATRIC" id="fig|1631356.3.peg.1078"/>
<dbReference type="PROSITE" id="PS51257">
    <property type="entry name" value="PROKAR_LIPOPROTEIN"/>
    <property type="match status" value="1"/>
</dbReference>
<feature type="compositionally biased region" description="Basic and acidic residues" evidence="1">
    <location>
        <begin position="48"/>
        <end position="58"/>
    </location>
</feature>